<reference evidence="2 3" key="1">
    <citation type="submission" date="2019-02" db="EMBL/GenBank/DDBJ databases">
        <title>WGS of Pseudoxanthomonas species novum from clinical isolates.</title>
        <authorList>
            <person name="Bernier A.-M."/>
            <person name="Bernard K."/>
            <person name="Vachon A."/>
        </authorList>
    </citation>
    <scope>NUCLEOTIDE SEQUENCE [LARGE SCALE GENOMIC DNA]</scope>
    <source>
        <strain evidence="2 3">NML171200</strain>
    </source>
</reference>
<dbReference type="NCBIfam" id="TIGR02823">
    <property type="entry name" value="oxido_YhdH"/>
    <property type="match status" value="1"/>
</dbReference>
<dbReference type="Pfam" id="PF08240">
    <property type="entry name" value="ADH_N"/>
    <property type="match status" value="1"/>
</dbReference>
<dbReference type="Pfam" id="PF00107">
    <property type="entry name" value="ADH_zinc_N"/>
    <property type="match status" value="1"/>
</dbReference>
<dbReference type="PANTHER" id="PTHR43677:SF1">
    <property type="entry name" value="ACRYLYL-COA REDUCTASE ACUI-RELATED"/>
    <property type="match status" value="1"/>
</dbReference>
<evidence type="ECO:0000313" key="2">
    <source>
        <dbReference type="EMBL" id="TAA27142.1"/>
    </source>
</evidence>
<dbReference type="InterPro" id="IPR020843">
    <property type="entry name" value="ER"/>
</dbReference>
<dbReference type="OrthoDB" id="9782155at2"/>
<gene>
    <name evidence="2" type="ORF">EA660_05295</name>
</gene>
<comment type="caution">
    <text evidence="2">The sequence shown here is derived from an EMBL/GenBank/DDBJ whole genome shotgun (WGS) entry which is preliminary data.</text>
</comment>
<dbReference type="InterPro" id="IPR011032">
    <property type="entry name" value="GroES-like_sf"/>
</dbReference>
<dbReference type="Proteomes" id="UP000292627">
    <property type="component" value="Unassembled WGS sequence"/>
</dbReference>
<name>A0A4V6MKQ6_9GAMM</name>
<dbReference type="InterPro" id="IPR013149">
    <property type="entry name" value="ADH-like_C"/>
</dbReference>
<dbReference type="InterPro" id="IPR036291">
    <property type="entry name" value="NAD(P)-bd_dom_sf"/>
</dbReference>
<dbReference type="SMART" id="SM00829">
    <property type="entry name" value="PKS_ER"/>
    <property type="match status" value="1"/>
</dbReference>
<dbReference type="AlphaFoldDB" id="A0A4V6MKQ6"/>
<feature type="domain" description="Enoyl reductase (ER)" evidence="1">
    <location>
        <begin position="18"/>
        <end position="324"/>
    </location>
</feature>
<dbReference type="Gene3D" id="3.90.180.10">
    <property type="entry name" value="Medium-chain alcohol dehydrogenases, catalytic domain"/>
    <property type="match status" value="1"/>
</dbReference>
<dbReference type="EMBL" id="SHMC01000002">
    <property type="protein sequence ID" value="TAA27142.1"/>
    <property type="molecule type" value="Genomic_DNA"/>
</dbReference>
<dbReference type="InterPro" id="IPR014188">
    <property type="entry name" value="Acrylyl-CoA_reductase_AcuI"/>
</dbReference>
<proteinExistence type="predicted"/>
<dbReference type="SUPFAM" id="SSF50129">
    <property type="entry name" value="GroES-like"/>
    <property type="match status" value="1"/>
</dbReference>
<accession>A0A4V6MKQ6</accession>
<dbReference type="InterPro" id="IPR013154">
    <property type="entry name" value="ADH-like_N"/>
</dbReference>
<evidence type="ECO:0000259" key="1">
    <source>
        <dbReference type="SMART" id="SM00829"/>
    </source>
</evidence>
<sequence length="328" mass="33876">MSFRALLASRSDEGAVTTSLETLQDDVLVDGDVDVEIAWSNLNYKDAIALAGFNIIQSFPLVPGIDFAGTVTASRDPRFKAGDSVVATGWGLSQTHHGGFAQRARVPGDWLIALPAALDPRNAMAIGTAGLTAMLSVLALEQAGLTPARGEVLVTGASGGVGSVAIALLAGLGYRVVASSGKPAEADYLRQLGAADVIARDTLSQPGPPVAAERWAGAIDSVGGQTLANVLAQTAYRGVVTTCGFVGGRELPSTVLPFILRGVTLAGIDSVEAPRVLREQAWQRLASDLDLDLLASTLSEIPLDAVPATAQQMLGGGRKGRTLVDVNR</sequence>
<dbReference type="PANTHER" id="PTHR43677">
    <property type="entry name" value="SHORT-CHAIN DEHYDROGENASE/REDUCTASE"/>
    <property type="match status" value="1"/>
</dbReference>
<protein>
    <submittedName>
        <fullName evidence="2">Oxidoreductase</fullName>
    </submittedName>
</protein>
<dbReference type="Gene3D" id="3.40.50.720">
    <property type="entry name" value="NAD(P)-binding Rossmann-like Domain"/>
    <property type="match status" value="1"/>
</dbReference>
<dbReference type="CDD" id="cd08288">
    <property type="entry name" value="MDR_yhdh"/>
    <property type="match status" value="1"/>
</dbReference>
<dbReference type="InterPro" id="IPR051397">
    <property type="entry name" value="Zn-ADH-like_protein"/>
</dbReference>
<dbReference type="SUPFAM" id="SSF51735">
    <property type="entry name" value="NAD(P)-binding Rossmann-fold domains"/>
    <property type="match status" value="1"/>
</dbReference>
<evidence type="ECO:0000313" key="3">
    <source>
        <dbReference type="Proteomes" id="UP000292627"/>
    </source>
</evidence>
<dbReference type="GO" id="GO:0043957">
    <property type="term" value="F:acryloyl-CoA reductase (NADPH) activity"/>
    <property type="evidence" value="ECO:0007669"/>
    <property type="project" value="TreeGrafter"/>
</dbReference>
<organism evidence="2 3">
    <name type="scientific">Pseudoxanthomonas winnipegensis</name>
    <dbReference type="NCBI Taxonomy" id="2480810"/>
    <lineage>
        <taxon>Bacteria</taxon>
        <taxon>Pseudomonadati</taxon>
        <taxon>Pseudomonadota</taxon>
        <taxon>Gammaproteobacteria</taxon>
        <taxon>Lysobacterales</taxon>
        <taxon>Lysobacteraceae</taxon>
        <taxon>Pseudoxanthomonas</taxon>
    </lineage>
</organism>